<proteinExistence type="predicted"/>
<reference evidence="1 2" key="1">
    <citation type="journal article" date="2019" name="Environ. Microbiol.">
        <title>An active ?-lactamase is a part of an orchestrated cell wall stress resistance network of Bacillus subtilis and related rhizosphere species.</title>
        <authorList>
            <person name="Bucher T."/>
            <person name="Keren-Paz A."/>
            <person name="Hausser J."/>
            <person name="Olender T."/>
            <person name="Cytryn E."/>
            <person name="Kolodkin-Gal I."/>
        </authorList>
    </citation>
    <scope>NUCLEOTIDE SEQUENCE [LARGE SCALE GENOMIC DNA]</scope>
    <source>
        <strain evidence="1 2">I32</strain>
    </source>
</reference>
<protein>
    <submittedName>
        <fullName evidence="1">Histidine kinase</fullName>
    </submittedName>
</protein>
<evidence type="ECO:0000313" key="1">
    <source>
        <dbReference type="EMBL" id="TKI93104.1"/>
    </source>
</evidence>
<name>A0A9X9F3F5_BACCE</name>
<dbReference type="Proteomes" id="UP000308444">
    <property type="component" value="Unassembled WGS sequence"/>
</dbReference>
<keyword evidence="1" id="KW-0808">Transferase</keyword>
<comment type="caution">
    <text evidence="1">The sequence shown here is derived from an EMBL/GenBank/DDBJ whole genome shotgun (WGS) entry which is preliminary data.</text>
</comment>
<dbReference type="EMBL" id="SZOH01002813">
    <property type="protein sequence ID" value="TKI93104.1"/>
    <property type="molecule type" value="Genomic_DNA"/>
</dbReference>
<sequence length="38" mass="4697">MEMEGMEVFPIDKDIKEIFCSHLKNNRHQFVENWKNKM</sequence>
<organism evidence="1 2">
    <name type="scientific">Bacillus cereus</name>
    <dbReference type="NCBI Taxonomy" id="1396"/>
    <lineage>
        <taxon>Bacteria</taxon>
        <taxon>Bacillati</taxon>
        <taxon>Bacillota</taxon>
        <taxon>Bacilli</taxon>
        <taxon>Bacillales</taxon>
        <taxon>Bacillaceae</taxon>
        <taxon>Bacillus</taxon>
        <taxon>Bacillus cereus group</taxon>
    </lineage>
</organism>
<accession>A0A9X9F3F5</accession>
<dbReference type="AlphaFoldDB" id="A0A9X9F3F5"/>
<gene>
    <name evidence="1" type="ORF">FC695_30490</name>
</gene>
<feature type="non-terminal residue" evidence="1">
    <location>
        <position position="38"/>
    </location>
</feature>
<evidence type="ECO:0000313" key="2">
    <source>
        <dbReference type="Proteomes" id="UP000308444"/>
    </source>
</evidence>
<keyword evidence="1" id="KW-0418">Kinase</keyword>
<dbReference type="GO" id="GO:0016301">
    <property type="term" value="F:kinase activity"/>
    <property type="evidence" value="ECO:0007669"/>
    <property type="project" value="UniProtKB-KW"/>
</dbReference>